<evidence type="ECO:0000256" key="1">
    <source>
        <dbReference type="ARBA" id="ARBA00005896"/>
    </source>
</evidence>
<reference evidence="8 9" key="1">
    <citation type="journal article" date="2019" name="Int. J. Syst. Evol. Microbiol.">
        <title>The Global Catalogue of Microorganisms (GCM) 10K type strain sequencing project: providing services to taxonomists for standard genome sequencing and annotation.</title>
        <authorList>
            <consortium name="The Broad Institute Genomics Platform"/>
            <consortium name="The Broad Institute Genome Sequencing Center for Infectious Disease"/>
            <person name="Wu L."/>
            <person name="Ma J."/>
        </authorList>
    </citation>
    <scope>NUCLEOTIDE SEQUENCE [LARGE SCALE GENOMIC DNA]</scope>
    <source>
        <strain evidence="8 9">JCM 14330</strain>
    </source>
</reference>
<keyword evidence="9" id="KW-1185">Reference proteome</keyword>
<dbReference type="InterPro" id="IPR042098">
    <property type="entry name" value="TauD-like_sf"/>
</dbReference>
<evidence type="ECO:0000259" key="7">
    <source>
        <dbReference type="Pfam" id="PF02668"/>
    </source>
</evidence>
<feature type="domain" description="TauD/TfdA-like" evidence="7">
    <location>
        <begin position="16"/>
        <end position="286"/>
    </location>
</feature>
<keyword evidence="2" id="KW-0479">Metal-binding</keyword>
<evidence type="ECO:0000256" key="5">
    <source>
        <dbReference type="ARBA" id="ARBA00023004"/>
    </source>
</evidence>
<dbReference type="RefSeq" id="WP_132978894.1">
    <property type="nucleotide sequence ID" value="NZ_BAAAEN010000027.1"/>
</dbReference>
<dbReference type="PANTHER" id="PTHR30468">
    <property type="entry name" value="ALPHA-KETOGLUTARATE-DEPENDENT SULFONATE DIOXYGENASE"/>
    <property type="match status" value="1"/>
</dbReference>
<evidence type="ECO:0000256" key="2">
    <source>
        <dbReference type="ARBA" id="ARBA00022723"/>
    </source>
</evidence>
<accession>A0ABN1CVN7</accession>
<organism evidence="8 9">
    <name type="scientific">Pigmentiphaga daeguensis</name>
    <dbReference type="NCBI Taxonomy" id="414049"/>
    <lineage>
        <taxon>Bacteria</taxon>
        <taxon>Pseudomonadati</taxon>
        <taxon>Pseudomonadota</taxon>
        <taxon>Betaproteobacteria</taxon>
        <taxon>Burkholderiales</taxon>
        <taxon>Alcaligenaceae</taxon>
        <taxon>Pigmentiphaga</taxon>
    </lineage>
</organism>
<proteinExistence type="inferred from homology"/>
<name>A0ABN1CVN7_9BURK</name>
<comment type="caution">
    <text evidence="8">The sequence shown here is derived from an EMBL/GenBank/DDBJ whole genome shotgun (WGS) entry which is preliminary data.</text>
</comment>
<keyword evidence="4" id="KW-0560">Oxidoreductase</keyword>
<evidence type="ECO:0000256" key="6">
    <source>
        <dbReference type="SAM" id="MobiDB-lite"/>
    </source>
</evidence>
<feature type="region of interest" description="Disordered" evidence="6">
    <location>
        <begin position="1"/>
        <end position="20"/>
    </location>
</feature>
<protein>
    <submittedName>
        <fullName evidence="8">TauD/TfdA family dioxygenase</fullName>
    </submittedName>
</protein>
<dbReference type="Gene3D" id="3.60.130.10">
    <property type="entry name" value="Clavaminate synthase-like"/>
    <property type="match status" value="1"/>
</dbReference>
<gene>
    <name evidence="8" type="ORF">GCM10009097_49950</name>
</gene>
<dbReference type="EMBL" id="BAAAEN010000027">
    <property type="protein sequence ID" value="GAA0526412.1"/>
    <property type="molecule type" value="Genomic_DNA"/>
</dbReference>
<dbReference type="Pfam" id="PF02668">
    <property type="entry name" value="TauD"/>
    <property type="match status" value="1"/>
</dbReference>
<dbReference type="Proteomes" id="UP001501706">
    <property type="component" value="Unassembled WGS sequence"/>
</dbReference>
<dbReference type="InterPro" id="IPR051323">
    <property type="entry name" value="AtsK-like"/>
</dbReference>
<comment type="similarity">
    <text evidence="1">Belongs to the TfdA dioxygenase family.</text>
</comment>
<evidence type="ECO:0000313" key="9">
    <source>
        <dbReference type="Proteomes" id="UP001501706"/>
    </source>
</evidence>
<dbReference type="PANTHER" id="PTHR30468:SF1">
    <property type="entry name" value="ALPHA-KETOGLUTARATE-DEPENDENT SULFONATE DIOXYGENASE"/>
    <property type="match status" value="1"/>
</dbReference>
<dbReference type="GO" id="GO:0051213">
    <property type="term" value="F:dioxygenase activity"/>
    <property type="evidence" value="ECO:0007669"/>
    <property type="project" value="UniProtKB-KW"/>
</dbReference>
<dbReference type="SUPFAM" id="SSF51197">
    <property type="entry name" value="Clavaminate synthase-like"/>
    <property type="match status" value="1"/>
</dbReference>
<evidence type="ECO:0000256" key="3">
    <source>
        <dbReference type="ARBA" id="ARBA00022964"/>
    </source>
</evidence>
<feature type="compositionally biased region" description="Polar residues" evidence="6">
    <location>
        <begin position="1"/>
        <end position="13"/>
    </location>
</feature>
<dbReference type="InterPro" id="IPR003819">
    <property type="entry name" value="TauD/TfdA-like"/>
</dbReference>
<keyword evidence="3 8" id="KW-0223">Dioxygenase</keyword>
<evidence type="ECO:0000313" key="8">
    <source>
        <dbReference type="EMBL" id="GAA0526412.1"/>
    </source>
</evidence>
<evidence type="ECO:0000256" key="4">
    <source>
        <dbReference type="ARBA" id="ARBA00023002"/>
    </source>
</evidence>
<sequence>MSATQRLPSSSSAGPEIHPLSPALGARVQGVDASRPLPAATLKRLLEAWHAHGVLYLPNQSLDELEQVRFGENFGELATTQGEYAISKGHPAIMYITNEKQDGQYIGALPDGEMFFHSDMCYVEKPSMATMLYAMSIPKTGGNTLFANMYKAFDALPAATRQHLAGLKAVNSYEPGTSAPTAAMRLSSSRASDQVRSYAQPVVCTHPVTGRKALYVNRLMTEYIVGMPREESDALLESLFDHQEQPEFIYEHTWTPGDLLIWDNRCMLHARGDFDASELRKLRRITVKGERIS</sequence>
<keyword evidence="5" id="KW-0408">Iron</keyword>